<feature type="domain" description="Thiolase-like protein type 1 additional C-terminal" evidence="4">
    <location>
        <begin position="423"/>
        <end position="494"/>
    </location>
</feature>
<dbReference type="EMBL" id="JACU01000007">
    <property type="protein sequence ID" value="KMS53535.1"/>
    <property type="molecule type" value="Genomic_DNA"/>
</dbReference>
<evidence type="ECO:0000256" key="2">
    <source>
        <dbReference type="ARBA" id="ARBA00022679"/>
    </source>
</evidence>
<gene>
    <name evidence="5" type="ORF">V474_22875</name>
</gene>
<keyword evidence="6" id="KW-1185">Reference proteome</keyword>
<proteinExistence type="inferred from homology"/>
<sequence>MNSNVDETRVPVLIGIGEVLDRPANDLDGLDAFDLMLAALKAAEADAGVSVLDALDWLGVEDEISFPDPAPHERLAERLVAGGGKRPSRLLKTHEASGDGPIKLINDAANLIGRGEISIAAAVGAEALRTAAKRAQAAIAAGQEPPKSSIADVAEANAKPLARKHGLFTPIDVYPLYENAARAAWGQTLAEGQAESGRIGEAFAAVAAANPYAWIRKPVSAEAIATATPDNRMVSFPYTKMMVANSSVNMGAAVIVASLAKARELGVDESRFVYIGAGAAAHEDEDFLLRDSYTHAVSLETTVLSALERNGLGASDIDHVELYSCFPIVPKLARRVLDWPLDKPCSVYGGLTFGGGPIGNCMMHAAARMVGKLREGGYYGLIVANGGYATHSHSMVFSRKPVPAGTFPQDYDVQPLADARRGAAPELLAEYSGPGTIETYTIPFDRHGSPRHATIVGRTPEGARFIARVPETDAATIAFLMAGDTEPVGTAGQVVTGPDGLAIWGSP</sequence>
<organism evidence="5 6">
    <name type="scientific">Novosphingobium barchaimii LL02</name>
    <dbReference type="NCBI Taxonomy" id="1114963"/>
    <lineage>
        <taxon>Bacteria</taxon>
        <taxon>Pseudomonadati</taxon>
        <taxon>Pseudomonadota</taxon>
        <taxon>Alphaproteobacteria</taxon>
        <taxon>Sphingomonadales</taxon>
        <taxon>Sphingomonadaceae</taxon>
        <taxon>Novosphingobium</taxon>
    </lineage>
</organism>
<evidence type="ECO:0000313" key="5">
    <source>
        <dbReference type="EMBL" id="KMS53535.1"/>
    </source>
</evidence>
<dbReference type="Pfam" id="PF18313">
    <property type="entry name" value="TLP1_add_C"/>
    <property type="match status" value="1"/>
</dbReference>
<keyword evidence="2 5" id="KW-0808">Transferase</keyword>
<evidence type="ECO:0000313" key="6">
    <source>
        <dbReference type="Proteomes" id="UP000052268"/>
    </source>
</evidence>
<dbReference type="Gene3D" id="2.40.50.840">
    <property type="match status" value="1"/>
</dbReference>
<protein>
    <submittedName>
        <fullName evidence="5">Acetyl-CoA acetyltransferase</fullName>
    </submittedName>
</protein>
<dbReference type="AlphaFoldDB" id="A0A0J8AF69"/>
<dbReference type="Proteomes" id="UP000052268">
    <property type="component" value="Unassembled WGS sequence"/>
</dbReference>
<evidence type="ECO:0000256" key="3">
    <source>
        <dbReference type="ARBA" id="ARBA00023315"/>
    </source>
</evidence>
<dbReference type="RefSeq" id="WP_059152493.1">
    <property type="nucleotide sequence ID" value="NZ_KQ130455.1"/>
</dbReference>
<dbReference type="GO" id="GO:0016746">
    <property type="term" value="F:acyltransferase activity"/>
    <property type="evidence" value="ECO:0007669"/>
    <property type="project" value="UniProtKB-KW"/>
</dbReference>
<comment type="similarity">
    <text evidence="1">Belongs to the thiolase-like superfamily. Thiolase family.</text>
</comment>
<dbReference type="PATRIC" id="fig|1114963.3.peg.3415"/>
<reference evidence="5 6" key="1">
    <citation type="journal article" date="2015" name="G3 (Bethesda)">
        <title>Insights into Ongoing Evolution of the Hexachlorocyclohexane Catabolic Pathway from Comparative Genomics of Ten Sphingomonadaceae Strains.</title>
        <authorList>
            <person name="Pearce S.L."/>
            <person name="Oakeshott J.G."/>
            <person name="Pandey G."/>
        </authorList>
    </citation>
    <scope>NUCLEOTIDE SEQUENCE [LARGE SCALE GENOMIC DNA]</scope>
    <source>
        <strain evidence="5 6">LL02</strain>
    </source>
</reference>
<keyword evidence="3" id="KW-0012">Acyltransferase</keyword>
<evidence type="ECO:0000259" key="4">
    <source>
        <dbReference type="Pfam" id="PF18313"/>
    </source>
</evidence>
<dbReference type="PANTHER" id="PTHR18919:SF139">
    <property type="entry name" value="THIOLASE-LIKE PROTEIN TYPE 1 ADDITIONAL C-TERMINAL DOMAIN-CONTAINING PROTEIN"/>
    <property type="match status" value="1"/>
</dbReference>
<name>A0A0J8AF69_9SPHN</name>
<dbReference type="PANTHER" id="PTHR18919">
    <property type="entry name" value="ACETYL-COA C-ACYLTRANSFERASE"/>
    <property type="match status" value="1"/>
</dbReference>
<dbReference type="InterPro" id="IPR016039">
    <property type="entry name" value="Thiolase-like"/>
</dbReference>
<evidence type="ECO:0000256" key="1">
    <source>
        <dbReference type="ARBA" id="ARBA00010982"/>
    </source>
</evidence>
<comment type="caution">
    <text evidence="5">The sequence shown here is derived from an EMBL/GenBank/DDBJ whole genome shotgun (WGS) entry which is preliminary data.</text>
</comment>
<dbReference type="SUPFAM" id="SSF53901">
    <property type="entry name" value="Thiolase-like"/>
    <property type="match status" value="1"/>
</dbReference>
<dbReference type="OrthoDB" id="4470569at2"/>
<accession>A0A0J8AF69</accession>
<dbReference type="Gene3D" id="3.40.47.10">
    <property type="match status" value="1"/>
</dbReference>
<dbReference type="InterPro" id="IPR040771">
    <property type="entry name" value="TLP1_add_C"/>
</dbReference>